<dbReference type="InterPro" id="IPR011990">
    <property type="entry name" value="TPR-like_helical_dom_sf"/>
</dbReference>
<dbReference type="Pfam" id="PF03704">
    <property type="entry name" value="BTAD"/>
    <property type="match status" value="1"/>
</dbReference>
<evidence type="ECO:0000313" key="7">
    <source>
        <dbReference type="EMBL" id="MDA0638853.1"/>
    </source>
</evidence>
<protein>
    <submittedName>
        <fullName evidence="7">AfsR/SARP family transcriptional regulator</fullName>
    </submittedName>
</protein>
<reference evidence="7" key="1">
    <citation type="submission" date="2022-11" db="EMBL/GenBank/DDBJ databases">
        <title>Nonomuraea corallina sp. nov., a new species of the genus Nonomuraea isolated from sea side sediment in Thai sea.</title>
        <authorList>
            <person name="Ngamcharungchit C."/>
            <person name="Matsumoto A."/>
            <person name="Suriyachadkun C."/>
            <person name="Panbangred W."/>
            <person name="Inahashi Y."/>
            <person name="Intra B."/>
        </authorList>
    </citation>
    <scope>NUCLEOTIDE SEQUENCE</scope>
    <source>
        <strain evidence="7">MCN248</strain>
    </source>
</reference>
<evidence type="ECO:0000256" key="2">
    <source>
        <dbReference type="ARBA" id="ARBA00023015"/>
    </source>
</evidence>
<proteinExistence type="inferred from homology"/>
<sequence>MGSPLQRSLFAVLAMNADRVVSKQYLIEALWGLTTPPTVESSIYTYVARLRQLLEPQRPRRAPSRFLMLSSSGYRLALEPCQVDALAFTRAVCRARARMETGDLRGALEWFDDAMDLWHGPTPLADAVGPYAEAERARLAEIHFTAVEDRLALLIGLGRPAEVIGELAALTVKYPLRERIRLLLMIAHHRTGRSAEALAEFRDLRQRLVGELGLEPGEELQRYHMQILQGEIGPLPSSVVPALR</sequence>
<dbReference type="InterPro" id="IPR005158">
    <property type="entry name" value="BTAD"/>
</dbReference>
<keyword evidence="2" id="KW-0805">Transcription regulation</keyword>
<dbReference type="PROSITE" id="PS51755">
    <property type="entry name" value="OMPR_PHOB"/>
    <property type="match status" value="1"/>
</dbReference>
<feature type="DNA-binding region" description="OmpR/PhoB-type" evidence="5">
    <location>
        <begin position="1"/>
        <end position="78"/>
    </location>
</feature>
<evidence type="ECO:0000256" key="4">
    <source>
        <dbReference type="ARBA" id="ARBA00023163"/>
    </source>
</evidence>
<feature type="domain" description="OmpR/PhoB-type" evidence="6">
    <location>
        <begin position="1"/>
        <end position="78"/>
    </location>
</feature>
<dbReference type="SMART" id="SM00862">
    <property type="entry name" value="Trans_reg_C"/>
    <property type="match status" value="1"/>
</dbReference>
<dbReference type="SUPFAM" id="SSF46894">
    <property type="entry name" value="C-terminal effector domain of the bipartite response regulators"/>
    <property type="match status" value="1"/>
</dbReference>
<dbReference type="PANTHER" id="PTHR35807:SF1">
    <property type="entry name" value="TRANSCRIPTIONAL REGULATOR REDD"/>
    <property type="match status" value="1"/>
</dbReference>
<comment type="caution">
    <text evidence="7">The sequence shown here is derived from an EMBL/GenBank/DDBJ whole genome shotgun (WGS) entry which is preliminary data.</text>
</comment>
<dbReference type="Pfam" id="PF00486">
    <property type="entry name" value="Trans_reg_C"/>
    <property type="match status" value="1"/>
</dbReference>
<dbReference type="SMART" id="SM01043">
    <property type="entry name" value="BTAD"/>
    <property type="match status" value="1"/>
</dbReference>
<dbReference type="InterPro" id="IPR051677">
    <property type="entry name" value="AfsR-DnrI-RedD_regulator"/>
</dbReference>
<dbReference type="CDD" id="cd15831">
    <property type="entry name" value="BTAD"/>
    <property type="match status" value="1"/>
</dbReference>
<dbReference type="Proteomes" id="UP001144036">
    <property type="component" value="Unassembled WGS sequence"/>
</dbReference>
<keyword evidence="3 5" id="KW-0238">DNA-binding</keyword>
<evidence type="ECO:0000313" key="8">
    <source>
        <dbReference type="Proteomes" id="UP001144036"/>
    </source>
</evidence>
<evidence type="ECO:0000259" key="6">
    <source>
        <dbReference type="PROSITE" id="PS51755"/>
    </source>
</evidence>
<keyword evidence="8" id="KW-1185">Reference proteome</keyword>
<evidence type="ECO:0000256" key="1">
    <source>
        <dbReference type="ARBA" id="ARBA00005820"/>
    </source>
</evidence>
<dbReference type="Gene3D" id="1.25.40.10">
    <property type="entry name" value="Tetratricopeptide repeat domain"/>
    <property type="match status" value="1"/>
</dbReference>
<organism evidence="7 8">
    <name type="scientific">Nonomuraea corallina</name>
    <dbReference type="NCBI Taxonomy" id="2989783"/>
    <lineage>
        <taxon>Bacteria</taxon>
        <taxon>Bacillati</taxon>
        <taxon>Actinomycetota</taxon>
        <taxon>Actinomycetes</taxon>
        <taxon>Streptosporangiales</taxon>
        <taxon>Streptosporangiaceae</taxon>
        <taxon>Nonomuraea</taxon>
    </lineage>
</organism>
<dbReference type="RefSeq" id="WP_270159796.1">
    <property type="nucleotide sequence ID" value="NZ_JAPNNL010000304.1"/>
</dbReference>
<dbReference type="InterPro" id="IPR016032">
    <property type="entry name" value="Sig_transdc_resp-reg_C-effctor"/>
</dbReference>
<evidence type="ECO:0000256" key="5">
    <source>
        <dbReference type="PROSITE-ProRule" id="PRU01091"/>
    </source>
</evidence>
<dbReference type="InterPro" id="IPR001867">
    <property type="entry name" value="OmpR/PhoB-type_DNA-bd"/>
</dbReference>
<dbReference type="InterPro" id="IPR036388">
    <property type="entry name" value="WH-like_DNA-bd_sf"/>
</dbReference>
<dbReference type="Gene3D" id="1.10.10.10">
    <property type="entry name" value="Winged helix-like DNA-binding domain superfamily/Winged helix DNA-binding domain"/>
    <property type="match status" value="1"/>
</dbReference>
<dbReference type="PANTHER" id="PTHR35807">
    <property type="entry name" value="TRANSCRIPTIONAL REGULATOR REDD-RELATED"/>
    <property type="match status" value="1"/>
</dbReference>
<accession>A0ABT4SPD5</accession>
<dbReference type="SUPFAM" id="SSF48452">
    <property type="entry name" value="TPR-like"/>
    <property type="match status" value="1"/>
</dbReference>
<gene>
    <name evidence="7" type="ORF">OUY22_36040</name>
</gene>
<comment type="similarity">
    <text evidence="1">Belongs to the AfsR/DnrI/RedD regulatory family.</text>
</comment>
<evidence type="ECO:0000256" key="3">
    <source>
        <dbReference type="ARBA" id="ARBA00023125"/>
    </source>
</evidence>
<dbReference type="EMBL" id="JAPNNL010000304">
    <property type="protein sequence ID" value="MDA0638853.1"/>
    <property type="molecule type" value="Genomic_DNA"/>
</dbReference>
<keyword evidence="4" id="KW-0804">Transcription</keyword>
<name>A0ABT4SPD5_9ACTN</name>